<proteinExistence type="predicted"/>
<keyword evidence="3" id="KW-0408">Iron</keyword>
<dbReference type="InterPro" id="IPR043129">
    <property type="entry name" value="ATPase_NBD"/>
</dbReference>
<dbReference type="RefSeq" id="WP_154553551.1">
    <property type="nucleotide sequence ID" value="NZ_VUNA01000002.1"/>
</dbReference>
<dbReference type="CDD" id="cd24035">
    <property type="entry name" value="ASKHA_NBD_O66634-like_rpt2"/>
    <property type="match status" value="1"/>
</dbReference>
<evidence type="ECO:0000313" key="7">
    <source>
        <dbReference type="EMBL" id="MST69986.1"/>
    </source>
</evidence>
<reference evidence="7 8" key="1">
    <citation type="submission" date="2019-08" db="EMBL/GenBank/DDBJ databases">
        <title>In-depth cultivation of the pig gut microbiome towards novel bacterial diversity and tailored functional studies.</title>
        <authorList>
            <person name="Wylensek D."/>
            <person name="Hitch T.C.A."/>
            <person name="Clavel T."/>
        </authorList>
    </citation>
    <scope>NUCLEOTIDE SEQUENCE [LARGE SCALE GENOMIC DNA]</scope>
    <source>
        <strain evidence="7 8">WCA-MUC-591-APC-4B</strain>
    </source>
</reference>
<gene>
    <name evidence="7" type="ORF">FYJ65_01295</name>
</gene>
<dbReference type="EMBL" id="VUNA01000002">
    <property type="protein sequence ID" value="MST69986.1"/>
    <property type="molecule type" value="Genomic_DNA"/>
</dbReference>
<keyword evidence="8" id="KW-1185">Reference proteome</keyword>
<evidence type="ECO:0000313" key="8">
    <source>
        <dbReference type="Proteomes" id="UP000469424"/>
    </source>
</evidence>
<dbReference type="PANTHER" id="PTHR32329">
    <property type="entry name" value="BIFUNCTIONAL PROTEIN [INCLUDES 2-HYDROXYACYL-COA DEHYDRATASE (N-TER) AND ITS ACTIVATOR DOMAIN (C_TERM)-RELATED"/>
    <property type="match status" value="1"/>
</dbReference>
<dbReference type="GO" id="GO:0046872">
    <property type="term" value="F:metal ion binding"/>
    <property type="evidence" value="ECO:0007669"/>
    <property type="project" value="UniProtKB-KW"/>
</dbReference>
<keyword evidence="4" id="KW-0411">Iron-sulfur</keyword>
<organism evidence="7 8">
    <name type="scientific">Mogibacterium kristiansenii</name>
    <dbReference type="NCBI Taxonomy" id="2606708"/>
    <lineage>
        <taxon>Bacteria</taxon>
        <taxon>Bacillati</taxon>
        <taxon>Bacillota</taxon>
        <taxon>Clostridia</taxon>
        <taxon>Peptostreptococcales</taxon>
        <taxon>Anaerovoracaceae</taxon>
        <taxon>Mogibacterium</taxon>
    </lineage>
</organism>
<name>A0A6N7XJ66_9FIRM</name>
<dbReference type="Gene3D" id="3.30.420.40">
    <property type="match status" value="4"/>
</dbReference>
<comment type="cofactor">
    <cofactor evidence="1">
        <name>[4Fe-4S] cluster</name>
        <dbReference type="ChEBI" id="CHEBI:49883"/>
    </cofactor>
</comment>
<evidence type="ECO:0000256" key="2">
    <source>
        <dbReference type="ARBA" id="ARBA00022723"/>
    </source>
</evidence>
<dbReference type="PANTHER" id="PTHR32329:SF4">
    <property type="entry name" value="ACTIVATOR OF 2-HYDROXYACYL-COA DEHYDRATASE"/>
    <property type="match status" value="1"/>
</dbReference>
<evidence type="ECO:0000256" key="1">
    <source>
        <dbReference type="ARBA" id="ARBA00001966"/>
    </source>
</evidence>
<comment type="caution">
    <text evidence="7">The sequence shown here is derived from an EMBL/GenBank/DDBJ whole genome shotgun (WGS) entry which is preliminary data.</text>
</comment>
<dbReference type="InterPro" id="IPR002731">
    <property type="entry name" value="ATPase_BadF"/>
</dbReference>
<dbReference type="Proteomes" id="UP000469424">
    <property type="component" value="Unassembled WGS sequence"/>
</dbReference>
<dbReference type="NCBIfam" id="TIGR00241">
    <property type="entry name" value="CoA_E_activ"/>
    <property type="match status" value="1"/>
</dbReference>
<dbReference type="InterPro" id="IPR051805">
    <property type="entry name" value="Dehydratase_Activator_Redct"/>
</dbReference>
<dbReference type="Pfam" id="PF09989">
    <property type="entry name" value="DUF2229"/>
    <property type="match status" value="1"/>
</dbReference>
<keyword evidence="2" id="KW-0479">Metal-binding</keyword>
<dbReference type="CDD" id="cd24034">
    <property type="entry name" value="ASKHA_NBD_O66634-like_rpt1"/>
    <property type="match status" value="1"/>
</dbReference>
<feature type="domain" description="ATPase BadF/BadG/BcrA/BcrD type" evidence="5">
    <location>
        <begin position="318"/>
        <end position="572"/>
    </location>
</feature>
<evidence type="ECO:0000256" key="3">
    <source>
        <dbReference type="ARBA" id="ARBA00023004"/>
    </source>
</evidence>
<accession>A0A6N7XJ66</accession>
<dbReference type="GO" id="GO:0051536">
    <property type="term" value="F:iron-sulfur cluster binding"/>
    <property type="evidence" value="ECO:0007669"/>
    <property type="project" value="UniProtKB-KW"/>
</dbReference>
<feature type="domain" description="ATPase BadF/BadG/BcrA/BcrD type" evidence="5">
    <location>
        <begin position="3"/>
        <end position="253"/>
    </location>
</feature>
<sequence>MRLGIDVGSTTVKLLILDENNKIMYSRYERHMSNVFEKVGELLQQLLGEKGDMEVEAVITGSGGFSLAKLFGIRFEQEVIACSEAVQTLIPETDVAIELGGEDAKITFYGSTVEQRMNGTCAGGTGAFIDQMAVLLNTDASGLNEAAKDYKTIYPIASRCGVFAKTDIQPLINDGAKNADIAASIFQAVVNQMISGLACGHPIKGNVAFLGGPLQFLSELRKRFVETLNLTEDEVIFPENANYFVAIGAALLAKEKDRVTLSDLIYKIEHADATQMDGTKRLEPLFRNEEEYREFQARHAKAKVKRGDIQAAEGPVFLGIDAGSTTTKAAVINRDKELIFEHYQNNEGDPLAVVRNILLEMYRALPEKAYIGRAVVTGYGEGLIRAAYKIDAGEIETMAHYKGAEQFLPGVTFILDIGGQDMKCMKIKDGAISNIMLNEACSAGCGSFIETYAKSVDLQVPEFAHRALKAENPVDLGTRCTVFMNSKVKQAQKEGATIADISAGLSLSVIKNALYKVIKLRNPKETGDKVVVQGGTFMNEAVLRSIELILGKNVVRSDIAGLMGAFGAAIVACDNYTEGEHSTVLTPDQIDSFEVKTSNGRCGGCGNNCILTISRFSDGSRYITGNRCERGAGLASAKNDIPNLYKTKLELLFDRPAVEPDRAPKGVIGIPRVLNMYEDYPFWHAFFTELGFRVILSPPSNKEMYEKGMDTISSDTACYPAKLVHGHIKWLVENDIKRIFYPCINYEVKEDFTAPNHYNCPIVATYPEVIDKNMAEYFCENGVEFYHPFVPYDNDRRFVTEMTKFFSGKRDIDRKGMENVAKHYKLDDTRIYKLFAMNFSRREISQAMHAGREAYREFKKNVQLEGRKALKYMEEHKLHGIVLTGRPYHLDPEVNHGIDNVINQQGMVVLTEDSVSGMAEFPRPIRILDQWVYHSRLYKAAVFAGQRDNLDVVQLNSFGCGLDAVTTDEVDELLGQNNKLYTVLKIDEGSNLGSAKIRIRSLKAALEERKKTGVHTRKVALPYQRKLFTKEMKDEGYTLLVPQMSPIHFQYFEAILKRSGYNAVLLPRVTQNAEEEGLRYINNDACYPTIVTLGQIISALKSGEYDLDKVGVFMSQTGGGCRASNYVALLRKALKDLGMEQVPVISFNMVGLEKNPGFKITPKMGIMLVYAVSYGDLMMKCLYRTRPYEKVPGSAEALMASWFDRIIANTENMKLSEFKRNIAQIVKEFDELPIHEDLKKPRVGIVGEILVKYHPNANNNLVDLIESEGGEAVVPSFIDFFEYGFVNKMFNHKHLSGSRKEMIVNKILLKAIEFYRDNVRKACRNSKRFRADAYIEETAKNAEEILSVGNQCGEGWLLTGEMVDLIDSGVKNILCLQPFACLPNHVAGKGMIKALRSYDEKANIVAIDYDPGASNVNQLNRIKMMMATAFKNMAEEEEDN</sequence>
<evidence type="ECO:0000256" key="4">
    <source>
        <dbReference type="ARBA" id="ARBA00023014"/>
    </source>
</evidence>
<dbReference type="InterPro" id="IPR018709">
    <property type="entry name" value="CoA_activase_DUF2229"/>
</dbReference>
<dbReference type="SUPFAM" id="SSF53067">
    <property type="entry name" value="Actin-like ATPase domain"/>
    <property type="match status" value="2"/>
</dbReference>
<feature type="domain" description="DUF2229" evidence="6">
    <location>
        <begin position="668"/>
        <end position="915"/>
    </location>
</feature>
<evidence type="ECO:0000259" key="6">
    <source>
        <dbReference type="Pfam" id="PF09989"/>
    </source>
</evidence>
<dbReference type="Pfam" id="PF01869">
    <property type="entry name" value="BcrAD_BadFG"/>
    <property type="match status" value="2"/>
</dbReference>
<dbReference type="InterPro" id="IPR008275">
    <property type="entry name" value="CoA_E_activase_dom"/>
</dbReference>
<protein>
    <submittedName>
        <fullName evidence="7">2-hydroxyacyl-CoA dehydratase</fullName>
    </submittedName>
</protein>
<evidence type="ECO:0000259" key="5">
    <source>
        <dbReference type="Pfam" id="PF01869"/>
    </source>
</evidence>